<dbReference type="GO" id="GO:0050482">
    <property type="term" value="P:arachidonate secretion"/>
    <property type="evidence" value="ECO:0007669"/>
    <property type="project" value="InterPro"/>
</dbReference>
<reference evidence="3" key="1">
    <citation type="submission" date="2014-03" db="EMBL/GenBank/DDBJ databases">
        <title>The Genome Sequence of Puccinia striiformis f. sp. tritici PST-78.</title>
        <authorList>
            <consortium name="The Broad Institute Genome Sequencing Platform"/>
            <person name="Cuomo C."/>
            <person name="Hulbert S."/>
            <person name="Chen X."/>
            <person name="Walker B."/>
            <person name="Young S.K."/>
            <person name="Zeng Q."/>
            <person name="Gargeya S."/>
            <person name="Fitzgerald M."/>
            <person name="Haas B."/>
            <person name="Abouelleil A."/>
            <person name="Alvarado L."/>
            <person name="Arachchi H.M."/>
            <person name="Berlin A.M."/>
            <person name="Chapman S.B."/>
            <person name="Goldberg J."/>
            <person name="Griggs A."/>
            <person name="Gujja S."/>
            <person name="Hansen M."/>
            <person name="Howarth C."/>
            <person name="Imamovic A."/>
            <person name="Larimer J."/>
            <person name="McCowan C."/>
            <person name="Montmayeur A."/>
            <person name="Murphy C."/>
            <person name="Neiman D."/>
            <person name="Pearson M."/>
            <person name="Priest M."/>
            <person name="Roberts A."/>
            <person name="Saif S."/>
            <person name="Shea T."/>
            <person name="Sisk P."/>
            <person name="Sykes S."/>
            <person name="Wortman J."/>
            <person name="Nusbaum C."/>
            <person name="Birren B."/>
        </authorList>
    </citation>
    <scope>NUCLEOTIDE SEQUENCE [LARGE SCALE GENOMIC DNA]</scope>
    <source>
        <strain evidence="3">race PST-78</strain>
    </source>
</reference>
<feature type="non-terminal residue" evidence="2">
    <location>
        <position position="153"/>
    </location>
</feature>
<sequence length="153" mass="17026">MGICYKNRISHKEAVVGRGFINNLINSLPVELHLPGYQFCGPGTKLAERLARGEQGINPLDSACRAHDIAYSQSKDLKQRHIADKTLSERAWERTIAKDSSLSERANAWFVTNAMKTKVKFGMGATTLKKKIKNVKRRKPKAGKCIGKVFAKA</sequence>
<gene>
    <name evidence="2" type="ORF">PSTG_18253</name>
</gene>
<dbReference type="Pfam" id="PF08398">
    <property type="entry name" value="Phospholip_A2_4"/>
    <property type="match status" value="1"/>
</dbReference>
<dbReference type="EMBL" id="AJIL01002301">
    <property type="protein sequence ID" value="KNE88347.1"/>
    <property type="molecule type" value="Genomic_DNA"/>
</dbReference>
<proteinExistence type="predicted"/>
<dbReference type="Gene3D" id="1.20.90.10">
    <property type="entry name" value="Phospholipase A2 domain"/>
    <property type="match status" value="1"/>
</dbReference>
<dbReference type="STRING" id="1165861.A0A0L0UMR6"/>
<dbReference type="GO" id="GO:0006644">
    <property type="term" value="P:phospholipid metabolic process"/>
    <property type="evidence" value="ECO:0007669"/>
    <property type="project" value="InterPro"/>
</dbReference>
<dbReference type="GO" id="GO:0004623">
    <property type="term" value="F:phospholipase A2 activity"/>
    <property type="evidence" value="ECO:0007669"/>
    <property type="project" value="InterPro"/>
</dbReference>
<feature type="domain" description="Phospholipase A2-like" evidence="1">
    <location>
        <begin position="31"/>
        <end position="102"/>
    </location>
</feature>
<dbReference type="InterPro" id="IPR036444">
    <property type="entry name" value="PLipase_A2_dom_sf"/>
</dbReference>
<accession>A0A0L0UMR6</accession>
<name>A0A0L0UMR6_9BASI</name>
<evidence type="ECO:0000313" key="3">
    <source>
        <dbReference type="Proteomes" id="UP000054564"/>
    </source>
</evidence>
<dbReference type="AlphaFoldDB" id="A0A0L0UMR6"/>
<dbReference type="GO" id="GO:0005198">
    <property type="term" value="F:structural molecule activity"/>
    <property type="evidence" value="ECO:0007669"/>
    <property type="project" value="InterPro"/>
</dbReference>
<dbReference type="InterPro" id="IPR013607">
    <property type="entry name" value="Phospholipase_A2-like"/>
</dbReference>
<protein>
    <recommendedName>
        <fullName evidence="1">Phospholipase A2-like domain-containing protein</fullName>
    </recommendedName>
</protein>
<keyword evidence="3" id="KW-1185">Reference proteome</keyword>
<organism evidence="2 3">
    <name type="scientific">Puccinia striiformis f. sp. tritici PST-78</name>
    <dbReference type="NCBI Taxonomy" id="1165861"/>
    <lineage>
        <taxon>Eukaryota</taxon>
        <taxon>Fungi</taxon>
        <taxon>Dikarya</taxon>
        <taxon>Basidiomycota</taxon>
        <taxon>Pucciniomycotina</taxon>
        <taxon>Pucciniomycetes</taxon>
        <taxon>Pucciniales</taxon>
        <taxon>Pucciniaceae</taxon>
        <taxon>Puccinia</taxon>
    </lineage>
</organism>
<evidence type="ECO:0000259" key="1">
    <source>
        <dbReference type="Pfam" id="PF08398"/>
    </source>
</evidence>
<dbReference type="Proteomes" id="UP000054564">
    <property type="component" value="Unassembled WGS sequence"/>
</dbReference>
<evidence type="ECO:0000313" key="2">
    <source>
        <dbReference type="EMBL" id="KNE88347.1"/>
    </source>
</evidence>
<comment type="caution">
    <text evidence="2">The sequence shown here is derived from an EMBL/GenBank/DDBJ whole genome shotgun (WGS) entry which is preliminary data.</text>
</comment>